<dbReference type="PANTHER" id="PTHR48435">
    <property type="entry name" value="POLYPROTEIN"/>
    <property type="match status" value="1"/>
</dbReference>
<accession>A0A1J3CNN9</accession>
<dbReference type="EMBL" id="GEVI01024146">
    <property type="protein sequence ID" value="JAU08174.1"/>
    <property type="molecule type" value="Transcribed_RNA"/>
</dbReference>
<proteinExistence type="predicted"/>
<sequence length="72" mass="8058">MMMQSNPYPPNEDFNKDSIDHCPKILTRAINSSGPDQLNQGEKVLNWQTENALAQNQLLTSINNKVDQLSAS</sequence>
<organism evidence="1">
    <name type="scientific">Noccaea caerulescens</name>
    <name type="common">Alpine penny-cress</name>
    <name type="synonym">Thlaspi caerulescens</name>
    <dbReference type="NCBI Taxonomy" id="107243"/>
    <lineage>
        <taxon>Eukaryota</taxon>
        <taxon>Viridiplantae</taxon>
        <taxon>Streptophyta</taxon>
        <taxon>Embryophyta</taxon>
        <taxon>Tracheophyta</taxon>
        <taxon>Spermatophyta</taxon>
        <taxon>Magnoliopsida</taxon>
        <taxon>eudicotyledons</taxon>
        <taxon>Gunneridae</taxon>
        <taxon>Pentapetalae</taxon>
        <taxon>rosids</taxon>
        <taxon>malvids</taxon>
        <taxon>Brassicales</taxon>
        <taxon>Brassicaceae</taxon>
        <taxon>Coluteocarpeae</taxon>
        <taxon>Noccaea</taxon>
    </lineage>
</organism>
<reference evidence="1" key="1">
    <citation type="submission" date="2016-07" db="EMBL/GenBank/DDBJ databases">
        <title>De novo transcriptome assembly of four accessions of the metal hyperaccumulator plant Noccaea caerulescens.</title>
        <authorList>
            <person name="Blande D."/>
            <person name="Halimaa P."/>
            <person name="Tervahauta A.I."/>
            <person name="Aarts M.G."/>
            <person name="Karenlampi S.O."/>
        </authorList>
    </citation>
    <scope>NUCLEOTIDE SEQUENCE</scope>
</reference>
<dbReference type="PANTHER" id="PTHR48435:SF1">
    <property type="entry name" value="POLYPROTEIN"/>
    <property type="match status" value="1"/>
</dbReference>
<dbReference type="AlphaFoldDB" id="A0A1J3CNN9"/>
<name>A0A1J3CNN9_NOCCA</name>
<gene>
    <name evidence="1" type="ORF">GA_TR9825_c9_g1_i1_g.32042</name>
</gene>
<evidence type="ECO:0000313" key="1">
    <source>
        <dbReference type="EMBL" id="JAU08174.1"/>
    </source>
</evidence>
<dbReference type="InterPro" id="IPR053098">
    <property type="entry name" value="Petuviruses_polyprotein"/>
</dbReference>
<protein>
    <submittedName>
        <fullName evidence="1">Uncharacterized protein</fullName>
    </submittedName>
</protein>